<protein>
    <submittedName>
        <fullName evidence="1">Uncharacterized protein</fullName>
    </submittedName>
</protein>
<sequence>MVSSGLLVVLHFVLINCLGATYLPLSF</sequence>
<dbReference type="AlphaFoldDB" id="A0A2P2NT92"/>
<dbReference type="EMBL" id="GGEC01065181">
    <property type="protein sequence ID" value="MBX45665.1"/>
    <property type="molecule type" value="Transcribed_RNA"/>
</dbReference>
<reference evidence="1" key="1">
    <citation type="submission" date="2018-02" db="EMBL/GenBank/DDBJ databases">
        <title>Rhizophora mucronata_Transcriptome.</title>
        <authorList>
            <person name="Meera S.P."/>
            <person name="Sreeshan A."/>
            <person name="Augustine A."/>
        </authorList>
    </citation>
    <scope>NUCLEOTIDE SEQUENCE</scope>
    <source>
        <tissue evidence="1">Leaf</tissue>
    </source>
</reference>
<proteinExistence type="predicted"/>
<organism evidence="1">
    <name type="scientific">Rhizophora mucronata</name>
    <name type="common">Asiatic mangrove</name>
    <dbReference type="NCBI Taxonomy" id="61149"/>
    <lineage>
        <taxon>Eukaryota</taxon>
        <taxon>Viridiplantae</taxon>
        <taxon>Streptophyta</taxon>
        <taxon>Embryophyta</taxon>
        <taxon>Tracheophyta</taxon>
        <taxon>Spermatophyta</taxon>
        <taxon>Magnoliopsida</taxon>
        <taxon>eudicotyledons</taxon>
        <taxon>Gunneridae</taxon>
        <taxon>Pentapetalae</taxon>
        <taxon>rosids</taxon>
        <taxon>fabids</taxon>
        <taxon>Malpighiales</taxon>
        <taxon>Rhizophoraceae</taxon>
        <taxon>Rhizophora</taxon>
    </lineage>
</organism>
<evidence type="ECO:0000313" key="1">
    <source>
        <dbReference type="EMBL" id="MBX45665.1"/>
    </source>
</evidence>
<name>A0A2P2NT92_RHIMU</name>
<accession>A0A2P2NT92</accession>